<keyword evidence="6" id="KW-0238">DNA-binding</keyword>
<keyword evidence="4" id="KW-0862">Zinc</keyword>
<dbReference type="SUPFAM" id="SSF57667">
    <property type="entry name" value="beta-beta-alpha zinc fingers"/>
    <property type="match status" value="1"/>
</dbReference>
<evidence type="ECO:0000313" key="13">
    <source>
        <dbReference type="Proteomes" id="UP000424527"/>
    </source>
</evidence>
<keyword evidence="8" id="KW-0539">Nucleus</keyword>
<evidence type="ECO:0000256" key="6">
    <source>
        <dbReference type="ARBA" id="ARBA00023125"/>
    </source>
</evidence>
<dbReference type="GO" id="GO:0003677">
    <property type="term" value="F:DNA binding"/>
    <property type="evidence" value="ECO:0007669"/>
    <property type="project" value="UniProtKB-KW"/>
</dbReference>
<dbReference type="InterPro" id="IPR003656">
    <property type="entry name" value="Znf_BED"/>
</dbReference>
<reference evidence="12 13" key="1">
    <citation type="submission" date="2019-07" db="EMBL/GenBank/DDBJ databases">
        <title>Chromosome genome assembly for large yellow croaker.</title>
        <authorList>
            <person name="Xiao S."/>
        </authorList>
    </citation>
    <scope>NUCLEOTIDE SEQUENCE [LARGE SCALE GENOMIC DNA]</scope>
    <source>
        <strain evidence="12">JMULYC20181020</strain>
        <tissue evidence="12">Muscle</tissue>
    </source>
</reference>
<dbReference type="EMBL" id="REGW02000023">
    <property type="protein sequence ID" value="KAE8279169.1"/>
    <property type="molecule type" value="Genomic_DNA"/>
</dbReference>
<protein>
    <submittedName>
        <fullName evidence="12">Zinc finger BED domain-containing protein 4</fullName>
    </submittedName>
</protein>
<feature type="region of interest" description="Disordered" evidence="10">
    <location>
        <begin position="482"/>
        <end position="522"/>
    </location>
</feature>
<dbReference type="InterPro" id="IPR012337">
    <property type="entry name" value="RNaseH-like_sf"/>
</dbReference>
<evidence type="ECO:0000256" key="9">
    <source>
        <dbReference type="PROSITE-ProRule" id="PRU00027"/>
    </source>
</evidence>
<dbReference type="GO" id="GO:0008270">
    <property type="term" value="F:zinc ion binding"/>
    <property type="evidence" value="ECO:0007669"/>
    <property type="project" value="UniProtKB-KW"/>
</dbReference>
<evidence type="ECO:0000256" key="5">
    <source>
        <dbReference type="ARBA" id="ARBA00023015"/>
    </source>
</evidence>
<evidence type="ECO:0000256" key="8">
    <source>
        <dbReference type="ARBA" id="ARBA00023242"/>
    </source>
</evidence>
<dbReference type="GO" id="GO:0005634">
    <property type="term" value="C:nucleus"/>
    <property type="evidence" value="ECO:0007669"/>
    <property type="project" value="UniProtKB-SubCell"/>
</dbReference>
<evidence type="ECO:0000313" key="12">
    <source>
        <dbReference type="EMBL" id="KAE8279169.1"/>
    </source>
</evidence>
<dbReference type="InterPro" id="IPR036236">
    <property type="entry name" value="Znf_C2H2_sf"/>
</dbReference>
<evidence type="ECO:0000259" key="11">
    <source>
        <dbReference type="PROSITE" id="PS50808"/>
    </source>
</evidence>
<dbReference type="SUPFAM" id="SSF53098">
    <property type="entry name" value="Ribonuclease H-like"/>
    <property type="match status" value="1"/>
</dbReference>
<dbReference type="Proteomes" id="UP000424527">
    <property type="component" value="Unassembled WGS sequence"/>
</dbReference>
<evidence type="ECO:0000256" key="7">
    <source>
        <dbReference type="ARBA" id="ARBA00023163"/>
    </source>
</evidence>
<keyword evidence="2" id="KW-0479">Metal-binding</keyword>
<evidence type="ECO:0000256" key="4">
    <source>
        <dbReference type="ARBA" id="ARBA00022833"/>
    </source>
</evidence>
<feature type="domain" description="BED-type" evidence="11">
    <location>
        <begin position="13"/>
        <end position="74"/>
    </location>
</feature>
<dbReference type="Pfam" id="PF02892">
    <property type="entry name" value="zf-BED"/>
    <property type="match status" value="1"/>
</dbReference>
<dbReference type="SUPFAM" id="SSF140996">
    <property type="entry name" value="Hermes dimerisation domain"/>
    <property type="match status" value="1"/>
</dbReference>
<keyword evidence="5" id="KW-0805">Transcription regulation</keyword>
<keyword evidence="7" id="KW-0804">Transcription</keyword>
<keyword evidence="3 9" id="KW-0863">Zinc-finger</keyword>
<dbReference type="AlphaFoldDB" id="A0A6G0HIV0"/>
<dbReference type="InterPro" id="IPR052035">
    <property type="entry name" value="ZnF_BED_domain_contain"/>
</dbReference>
<dbReference type="PANTHER" id="PTHR46481:SF4">
    <property type="entry name" value="ZINC FINGER BED DOMAIN-CONTAINING PROTEIN 4"/>
    <property type="match status" value="1"/>
</dbReference>
<dbReference type="PANTHER" id="PTHR46481">
    <property type="entry name" value="ZINC FINGER BED DOMAIN-CONTAINING PROTEIN 4"/>
    <property type="match status" value="1"/>
</dbReference>
<evidence type="ECO:0000256" key="2">
    <source>
        <dbReference type="ARBA" id="ARBA00022723"/>
    </source>
</evidence>
<dbReference type="PROSITE" id="PS50808">
    <property type="entry name" value="ZF_BED"/>
    <property type="match status" value="1"/>
</dbReference>
<keyword evidence="13" id="KW-1185">Reference proteome</keyword>
<evidence type="ECO:0000256" key="1">
    <source>
        <dbReference type="ARBA" id="ARBA00004123"/>
    </source>
</evidence>
<accession>A0A6G0HIV0</accession>
<comment type="caution">
    <text evidence="12">The sequence shown here is derived from an EMBL/GenBank/DDBJ whole genome shotgun (WGS) entry which is preliminary data.</text>
</comment>
<dbReference type="GO" id="GO:0046983">
    <property type="term" value="F:protein dimerization activity"/>
    <property type="evidence" value="ECO:0007669"/>
    <property type="project" value="InterPro"/>
</dbReference>
<dbReference type="SMART" id="SM00614">
    <property type="entry name" value="ZnF_BED"/>
    <property type="match status" value="1"/>
</dbReference>
<organism evidence="12 13">
    <name type="scientific">Larimichthys crocea</name>
    <name type="common">Large yellow croaker</name>
    <name type="synonym">Pseudosciaena crocea</name>
    <dbReference type="NCBI Taxonomy" id="215358"/>
    <lineage>
        <taxon>Eukaryota</taxon>
        <taxon>Metazoa</taxon>
        <taxon>Chordata</taxon>
        <taxon>Craniata</taxon>
        <taxon>Vertebrata</taxon>
        <taxon>Euteleostomi</taxon>
        <taxon>Actinopterygii</taxon>
        <taxon>Neopterygii</taxon>
        <taxon>Teleostei</taxon>
        <taxon>Neoteleostei</taxon>
        <taxon>Acanthomorphata</taxon>
        <taxon>Eupercaria</taxon>
        <taxon>Sciaenidae</taxon>
        <taxon>Larimichthys</taxon>
    </lineage>
</organism>
<name>A0A6G0HIV0_LARCR</name>
<sequence length="632" mass="70406">MENEVAIEDAPATFKSPVWRHFGFPIVDINGGRVADKTQTICKHCKRTLPYTAANTSNMQSHMQRHHSELQLAVPGKRVTLLKGQATLTSAFGPKLLPSSARATAITRDIGIFMAVDMRPFSVVENEGFRRLLHTLEPKYTIPSRVHFSRTVLPKLYEESKATVVQTLKEAETIAITTDGWSSRNTQRYITVTAHVINNDWEMKSVALQTRPLFESHTGLNIAEVLTAAVTEWELQRANHGIAIVTDNAHNMDVAVREAGLELHIKCFAHTINLATQAGLRVVRISRLLGRVRRVAAFFHRSTTAAAVLTSKQKQLQLPPHKLIMDVITRWNSSLDMLERYLEQQEAIAASLASPQIKHNARDIDTLDSSHIRVAEDLVKLLKPLKTATTVLCDEKTPTVSLIVPLKSMIQQSMAPNEDDSTAIANTKSAILNNISGRYSEDVYHCLLECTALDPRFRALPQLDHGQREAVFLRVQDKAKQLEQNQITDEETGARGAAGEDPTDKEQGAARAELQVEEPSSKRTALEDLLGDSFSAEPADQSIQGVEREIDMYKREASIPLTSCPLKWWRDNRSQYPLLSQLAKAYLSIPATPVPSERVFSTAGDIVTAQRSQLLPENVDILIFLKKNMSIS</sequence>
<gene>
    <name evidence="12" type="ORF">D5F01_LYC22755</name>
</gene>
<dbReference type="Pfam" id="PF05699">
    <property type="entry name" value="Dimer_Tnp_hAT"/>
    <property type="match status" value="1"/>
</dbReference>
<evidence type="ECO:0000256" key="3">
    <source>
        <dbReference type="ARBA" id="ARBA00022771"/>
    </source>
</evidence>
<comment type="subcellular location">
    <subcellularLocation>
        <location evidence="1">Nucleus</location>
    </subcellularLocation>
</comment>
<evidence type="ECO:0000256" key="10">
    <source>
        <dbReference type="SAM" id="MobiDB-lite"/>
    </source>
</evidence>
<dbReference type="InterPro" id="IPR008906">
    <property type="entry name" value="HATC_C_dom"/>
</dbReference>
<proteinExistence type="predicted"/>